<name>A0ABU6TTG5_9FABA</name>
<feature type="compositionally biased region" description="Polar residues" evidence="1">
    <location>
        <begin position="73"/>
        <end position="89"/>
    </location>
</feature>
<accession>A0ABU6TTG5</accession>
<protein>
    <submittedName>
        <fullName evidence="2">Uncharacterized protein</fullName>
    </submittedName>
</protein>
<sequence>MSPEAQWNTAPRKRRKQEEEYDDGESALTERREFREEVTEPSRSGDANVTGEGAETDGGVGGGCRRHGWATGARTQASRVEYTTNNGGYSSKLRWNVGDGEGSQARRRLGAAQNGGGEVVGDLEGLTLRGESDRG</sequence>
<evidence type="ECO:0000313" key="3">
    <source>
        <dbReference type="Proteomes" id="UP001341840"/>
    </source>
</evidence>
<proteinExistence type="predicted"/>
<gene>
    <name evidence="2" type="ORF">PIB30_089222</name>
</gene>
<feature type="compositionally biased region" description="Basic and acidic residues" evidence="1">
    <location>
        <begin position="28"/>
        <end position="40"/>
    </location>
</feature>
<reference evidence="2 3" key="1">
    <citation type="journal article" date="2023" name="Plants (Basel)">
        <title>Bridging the Gap: Combining Genomics and Transcriptomics Approaches to Understand Stylosanthes scabra, an Orphan Legume from the Brazilian Caatinga.</title>
        <authorList>
            <person name="Ferreira-Neto J.R.C."/>
            <person name="da Silva M.D."/>
            <person name="Binneck E."/>
            <person name="de Melo N.F."/>
            <person name="da Silva R.H."/>
            <person name="de Melo A.L.T.M."/>
            <person name="Pandolfi V."/>
            <person name="Bustamante F.O."/>
            <person name="Brasileiro-Vidal A.C."/>
            <person name="Benko-Iseppon A.M."/>
        </authorList>
    </citation>
    <scope>NUCLEOTIDE SEQUENCE [LARGE SCALE GENOMIC DNA]</scope>
    <source>
        <tissue evidence="2">Leaves</tissue>
    </source>
</reference>
<organism evidence="2 3">
    <name type="scientific">Stylosanthes scabra</name>
    <dbReference type="NCBI Taxonomy" id="79078"/>
    <lineage>
        <taxon>Eukaryota</taxon>
        <taxon>Viridiplantae</taxon>
        <taxon>Streptophyta</taxon>
        <taxon>Embryophyta</taxon>
        <taxon>Tracheophyta</taxon>
        <taxon>Spermatophyta</taxon>
        <taxon>Magnoliopsida</taxon>
        <taxon>eudicotyledons</taxon>
        <taxon>Gunneridae</taxon>
        <taxon>Pentapetalae</taxon>
        <taxon>rosids</taxon>
        <taxon>fabids</taxon>
        <taxon>Fabales</taxon>
        <taxon>Fabaceae</taxon>
        <taxon>Papilionoideae</taxon>
        <taxon>50 kb inversion clade</taxon>
        <taxon>dalbergioids sensu lato</taxon>
        <taxon>Dalbergieae</taxon>
        <taxon>Pterocarpus clade</taxon>
        <taxon>Stylosanthes</taxon>
    </lineage>
</organism>
<keyword evidence="3" id="KW-1185">Reference proteome</keyword>
<evidence type="ECO:0000256" key="1">
    <source>
        <dbReference type="SAM" id="MobiDB-lite"/>
    </source>
</evidence>
<evidence type="ECO:0000313" key="2">
    <source>
        <dbReference type="EMBL" id="MED6152160.1"/>
    </source>
</evidence>
<comment type="caution">
    <text evidence="2">The sequence shown here is derived from an EMBL/GenBank/DDBJ whole genome shotgun (WGS) entry which is preliminary data.</text>
</comment>
<feature type="region of interest" description="Disordered" evidence="1">
    <location>
        <begin position="1"/>
        <end position="135"/>
    </location>
</feature>
<dbReference type="Proteomes" id="UP001341840">
    <property type="component" value="Unassembled WGS sequence"/>
</dbReference>
<dbReference type="EMBL" id="JASCZI010092278">
    <property type="protein sequence ID" value="MED6152160.1"/>
    <property type="molecule type" value="Genomic_DNA"/>
</dbReference>